<keyword evidence="7 10" id="KW-0378">Hydrolase</keyword>
<keyword evidence="5 10" id="KW-0680">Restriction system</keyword>
<comment type="function">
    <text evidence="10">Subunit R is required for both nuclease and ATPase activities, but not for modification.</text>
</comment>
<dbReference type="InterPro" id="IPR055180">
    <property type="entry name" value="HsdR_RecA-like_helicase_dom_2"/>
</dbReference>
<dbReference type="SUPFAM" id="SSF52540">
    <property type="entry name" value="P-loop containing nucleoside triphosphate hydrolases"/>
    <property type="match status" value="2"/>
</dbReference>
<keyword evidence="9 10" id="KW-0238">DNA-binding</keyword>
<dbReference type="InterPro" id="IPR014001">
    <property type="entry name" value="Helicase_ATP-bd"/>
</dbReference>
<accession>A0ABN0PXZ7</accession>
<keyword evidence="8 10" id="KW-0067">ATP-binding</keyword>
<comment type="similarity">
    <text evidence="2 10">Belongs to the HsdR family.</text>
</comment>
<keyword evidence="3" id="KW-0540">Nuclease</keyword>
<dbReference type="SMART" id="SM00487">
    <property type="entry name" value="DEXDc"/>
    <property type="match status" value="1"/>
</dbReference>
<dbReference type="InterPro" id="IPR007409">
    <property type="entry name" value="Restrct_endonuc_type1_HsdR_N"/>
</dbReference>
<protein>
    <recommendedName>
        <fullName evidence="10">Type I restriction enzyme endonuclease subunit</fullName>
        <shortName evidence="10">R protein</shortName>
        <ecNumber evidence="10">3.1.21.3</ecNumber>
    </recommendedName>
</protein>
<keyword evidence="13" id="KW-1185">Reference proteome</keyword>
<evidence type="ECO:0000259" key="11">
    <source>
        <dbReference type="PROSITE" id="PS51192"/>
    </source>
</evidence>
<sequence>MTFKSETAFEQALIDLLLKKGWQDVIKNPTEQDLINNWAEILFQNNREIDRLNNQPLTQGEMAQIIEQINTLRTPFALNGFINGKTVSIKRDNPNDKLHLDKEVSLTIYDRQEIAAGKSRYQIAQQPKFPTKSKILNDRRGDIMLLINGMPLFHIELKRSGVPVSQASHQIENYARSGIFTGLFSLVQIFVAMNPEETWYFANPGPDGKFNSDFYFNWADFNNEPINNWKEIAGTLLSIPMAHQLIGFYTIADKTDGILKVMRSYQYFAVRAISDRVARIEWDGRDRLGGFVWHTTGSGKTMTSFKAAHLIATSKDADKVIFLMDRIELGVQSLEQYNNFSEIEDFVQATEDTHALVSKLKSKNPNEVLIVSSIQKMSNIKNEDGGLNAHDIELINKKRIVIIVDEAHRSTFGEMLMTIKETFPQAVFFGFTGTPIQEENEKNMNTTATVFGNELHRYSIADGIRDKNVLGFDPYLVSTYKDAKLREAVALDEAKANTVKEALDDPEKKAVYQRFMDSKQVAMEGHTDKTGKYIKGIEDYLPTSQYHRTEHRNKVVEDIKDNWVQYSQNNKFHAMFATSSIPEAIEYYRLIKKAMPELKVTALFDPNIDNTGNAAFKEEGLVEIIEDYNALYGMEFTLANHAKMKTDIADRLSHKEAYKRIEHTPEKQLDLLIVVDQMLTGFDSKWVNTLYLDKVLEYANLIQAFSRTNRLFGKDKPFGIIRYYRRPHTMKRNIDAAVKLYSGDKPLALFVDKLPSNLKNINDIFEKIDDLFKNAHVSNFDKLPEDDQSCALFAKLFKQLNEYLEAAKIQGFKWDKLSYEFIDEQKKKFTIQLKLDEQTFLVLALRYKELFSNGGNGGGSGGGNIPFEVEGYLTEIDTDKIDSDYMNSRFDKYLKALHNGDLELSVEDALNELHKSFAMLSAEEQKFANIFLHDVQRGDVELIAGKSFRDYITEYQVQAKEDDIHHLANALGLDETKLRQLMNAQVTENNINEFGRFDELLASVDKVKAKQYLEAKDGTAIPPFKVNIRVNAMLRKFILSNGKELA</sequence>
<dbReference type="CDD" id="cd22332">
    <property type="entry name" value="HsdR_N"/>
    <property type="match status" value="1"/>
</dbReference>
<evidence type="ECO:0000313" key="13">
    <source>
        <dbReference type="Proteomes" id="UP000018465"/>
    </source>
</evidence>
<dbReference type="Pfam" id="PF04313">
    <property type="entry name" value="HSDR_N"/>
    <property type="match status" value="1"/>
</dbReference>
<dbReference type="NCBIfam" id="TIGR00348">
    <property type="entry name" value="hsdR"/>
    <property type="match status" value="1"/>
</dbReference>
<organism evidence="12 13">
    <name type="scientific">Acinetobacter lwoffii NCTC 5866 = CIP 64.10 = NIPH 512</name>
    <dbReference type="NCBI Taxonomy" id="981327"/>
    <lineage>
        <taxon>Bacteria</taxon>
        <taxon>Pseudomonadati</taxon>
        <taxon>Pseudomonadota</taxon>
        <taxon>Gammaproteobacteria</taxon>
        <taxon>Moraxellales</taxon>
        <taxon>Moraxellaceae</taxon>
        <taxon>Acinetobacter</taxon>
    </lineage>
</organism>
<evidence type="ECO:0000256" key="3">
    <source>
        <dbReference type="ARBA" id="ARBA00022722"/>
    </source>
</evidence>
<dbReference type="RefSeq" id="WP_004646164.1">
    <property type="nucleotide sequence ID" value="NZ_KI530561.1"/>
</dbReference>
<gene>
    <name evidence="12" type="ORF">P800_00158</name>
</gene>
<dbReference type="InterPro" id="IPR027417">
    <property type="entry name" value="P-loop_NTPase"/>
</dbReference>
<dbReference type="EMBL" id="AYHO01000002">
    <property type="protein sequence ID" value="ESJ95354.1"/>
    <property type="molecule type" value="Genomic_DNA"/>
</dbReference>
<evidence type="ECO:0000256" key="8">
    <source>
        <dbReference type="ARBA" id="ARBA00022840"/>
    </source>
</evidence>
<evidence type="ECO:0000256" key="4">
    <source>
        <dbReference type="ARBA" id="ARBA00022741"/>
    </source>
</evidence>
<dbReference type="PROSITE" id="PS51192">
    <property type="entry name" value="HELICASE_ATP_BIND_1"/>
    <property type="match status" value="1"/>
</dbReference>
<dbReference type="Gene3D" id="3.90.1570.50">
    <property type="match status" value="1"/>
</dbReference>
<evidence type="ECO:0000256" key="5">
    <source>
        <dbReference type="ARBA" id="ARBA00022747"/>
    </source>
</evidence>
<dbReference type="CDD" id="cd18800">
    <property type="entry name" value="SF2_C_EcoR124I-like"/>
    <property type="match status" value="1"/>
</dbReference>
<evidence type="ECO:0000256" key="7">
    <source>
        <dbReference type="ARBA" id="ARBA00022801"/>
    </source>
</evidence>
<keyword evidence="6" id="KW-0255">Endonuclease</keyword>
<keyword evidence="4 10" id="KW-0547">Nucleotide-binding</keyword>
<comment type="subunit">
    <text evidence="10">The type I restriction/modification system is composed of three polypeptides R, M and S.</text>
</comment>
<dbReference type="InterPro" id="IPR051268">
    <property type="entry name" value="Type-I_R_enzyme_R_subunit"/>
</dbReference>
<dbReference type="InterPro" id="IPR022625">
    <property type="entry name" value="TypeI_RM_Rsu_C"/>
</dbReference>
<dbReference type="EC" id="3.1.21.3" evidence="10"/>
<name>A0ABN0PXZ7_ACILW</name>
<evidence type="ECO:0000256" key="9">
    <source>
        <dbReference type="ARBA" id="ARBA00023125"/>
    </source>
</evidence>
<dbReference type="Proteomes" id="UP000018465">
    <property type="component" value="Unassembled WGS sequence"/>
</dbReference>
<dbReference type="Pfam" id="PF12008">
    <property type="entry name" value="EcoR124_C"/>
    <property type="match status" value="1"/>
</dbReference>
<evidence type="ECO:0000256" key="10">
    <source>
        <dbReference type="RuleBase" id="RU364115"/>
    </source>
</evidence>
<proteinExistence type="inferred from homology"/>
<dbReference type="InterPro" id="IPR040980">
    <property type="entry name" value="SWI2_SNF2"/>
</dbReference>
<dbReference type="Pfam" id="PF22679">
    <property type="entry name" value="T1R_D3-like"/>
    <property type="match status" value="1"/>
</dbReference>
<evidence type="ECO:0000256" key="1">
    <source>
        <dbReference type="ARBA" id="ARBA00000851"/>
    </source>
</evidence>
<dbReference type="InterPro" id="IPR004473">
    <property type="entry name" value="Restrct_endonuc_typeI_HsdR"/>
</dbReference>
<dbReference type="Gene3D" id="3.40.50.300">
    <property type="entry name" value="P-loop containing nucleotide triphosphate hydrolases"/>
    <property type="match status" value="2"/>
</dbReference>
<comment type="catalytic activity">
    <reaction evidence="1 10">
        <text>Endonucleolytic cleavage of DNA to give random double-stranded fragments with terminal 5'-phosphates, ATP is simultaneously hydrolyzed.</text>
        <dbReference type="EC" id="3.1.21.3"/>
    </reaction>
</comment>
<evidence type="ECO:0000313" key="12">
    <source>
        <dbReference type="EMBL" id="ESJ95354.1"/>
    </source>
</evidence>
<evidence type="ECO:0000256" key="6">
    <source>
        <dbReference type="ARBA" id="ARBA00022759"/>
    </source>
</evidence>
<feature type="domain" description="Helicase ATP-binding" evidence="11">
    <location>
        <begin position="281"/>
        <end position="453"/>
    </location>
</feature>
<dbReference type="PANTHER" id="PTHR30195">
    <property type="entry name" value="TYPE I SITE-SPECIFIC DEOXYRIBONUCLEASE PROTEIN SUBUNIT M AND R"/>
    <property type="match status" value="1"/>
</dbReference>
<evidence type="ECO:0000256" key="2">
    <source>
        <dbReference type="ARBA" id="ARBA00008598"/>
    </source>
</evidence>
<dbReference type="PANTHER" id="PTHR30195:SF16">
    <property type="entry name" value="TYPE I RESTRICTION ENZYME ENDONUCLEASE SUBUNIT"/>
    <property type="match status" value="1"/>
</dbReference>
<reference evidence="12 13" key="1">
    <citation type="submission" date="2013-10" db="EMBL/GenBank/DDBJ databases">
        <title>The Genome Sequence of Acinetobacter lwoffii NIPH 512.</title>
        <authorList>
            <consortium name="The Broad Institute Genomics Platform"/>
            <consortium name="The Broad Institute Genome Sequencing Center for Infectious Disease"/>
            <person name="Cerqueira G."/>
            <person name="Feldgarden M."/>
            <person name="Courvalin P."/>
            <person name="Grillot-Courvalin C."/>
            <person name="Clermont D."/>
            <person name="Rocha E."/>
            <person name="Yoon E.-J."/>
            <person name="Nemec A."/>
            <person name="Young S.K."/>
            <person name="Zeng Q."/>
            <person name="Gargeya S."/>
            <person name="Fitzgerald M."/>
            <person name="Abouelleil A."/>
            <person name="Alvarado L."/>
            <person name="Berlin A.M."/>
            <person name="Chapman S.B."/>
            <person name="Gainer-Dewar J."/>
            <person name="Goldberg J."/>
            <person name="Gnerre S."/>
            <person name="Griggs A."/>
            <person name="Gujja S."/>
            <person name="Hansen M."/>
            <person name="Howarth C."/>
            <person name="Imamovic A."/>
            <person name="Ireland A."/>
            <person name="Larimer J."/>
            <person name="McCowan C."/>
            <person name="Murphy C."/>
            <person name="Pearson M."/>
            <person name="Poon T.W."/>
            <person name="Priest M."/>
            <person name="Roberts A."/>
            <person name="Saif S."/>
            <person name="Shea T."/>
            <person name="Sykes S."/>
            <person name="Wortman J."/>
            <person name="Nusbaum C."/>
            <person name="Birren B."/>
        </authorList>
    </citation>
    <scope>NUCLEOTIDE SEQUENCE [LARGE SCALE GENOMIC DNA]</scope>
    <source>
        <strain evidence="12 13">NIPH 512</strain>
    </source>
</reference>
<comment type="caution">
    <text evidence="12">The sequence shown here is derived from an EMBL/GenBank/DDBJ whole genome shotgun (WGS) entry which is preliminary data.</text>
</comment>
<dbReference type="Pfam" id="PF18766">
    <property type="entry name" value="SWI2_SNF2"/>
    <property type="match status" value="1"/>
</dbReference>